<organism evidence="1 2">
    <name type="scientific">Pseudoduganella ginsengisoli</name>
    <dbReference type="NCBI Taxonomy" id="1462440"/>
    <lineage>
        <taxon>Bacteria</taxon>
        <taxon>Pseudomonadati</taxon>
        <taxon>Pseudomonadota</taxon>
        <taxon>Betaproteobacteria</taxon>
        <taxon>Burkholderiales</taxon>
        <taxon>Oxalobacteraceae</taxon>
        <taxon>Telluria group</taxon>
        <taxon>Pseudoduganella</taxon>
    </lineage>
</organism>
<name>A0A6L6Q9Q8_9BURK</name>
<feature type="non-terminal residue" evidence="1">
    <location>
        <position position="95"/>
    </location>
</feature>
<dbReference type="Proteomes" id="UP000484015">
    <property type="component" value="Unassembled WGS sequence"/>
</dbReference>
<dbReference type="OrthoDB" id="8758663at2"/>
<comment type="caution">
    <text evidence="1">The sequence shown here is derived from an EMBL/GenBank/DDBJ whole genome shotgun (WGS) entry which is preliminary data.</text>
</comment>
<sequence>MTRDRRGFHYALEPVRQVTDWDIDQIGRELAPLNDAVAGHERKVGGLQQALSAAQSALMAQRRANAVLDVTAQRAAHGYLVQVQQQLAAARDALR</sequence>
<gene>
    <name evidence="1" type="ORF">GM668_30235</name>
</gene>
<protein>
    <submittedName>
        <fullName evidence="1">Uncharacterized protein</fullName>
    </submittedName>
</protein>
<dbReference type="AlphaFoldDB" id="A0A6L6Q9Q8"/>
<accession>A0A6L6Q9Q8</accession>
<reference evidence="1 2" key="1">
    <citation type="submission" date="2019-11" db="EMBL/GenBank/DDBJ databases">
        <title>Type strains purchased from KCTC, JCM and DSMZ.</title>
        <authorList>
            <person name="Lu H."/>
        </authorList>
    </citation>
    <scope>NUCLEOTIDE SEQUENCE [LARGE SCALE GENOMIC DNA]</scope>
    <source>
        <strain evidence="1 2">KCTC 42409</strain>
    </source>
</reference>
<evidence type="ECO:0000313" key="1">
    <source>
        <dbReference type="EMBL" id="MTW06360.1"/>
    </source>
</evidence>
<evidence type="ECO:0000313" key="2">
    <source>
        <dbReference type="Proteomes" id="UP000484015"/>
    </source>
</evidence>
<dbReference type="EMBL" id="WNLA01000068">
    <property type="protein sequence ID" value="MTW06360.1"/>
    <property type="molecule type" value="Genomic_DNA"/>
</dbReference>
<proteinExistence type="predicted"/>
<dbReference type="RefSeq" id="WP_155442683.1">
    <property type="nucleotide sequence ID" value="NZ_WNLA01000068.1"/>
</dbReference>
<keyword evidence="2" id="KW-1185">Reference proteome</keyword>